<dbReference type="SUPFAM" id="SSF57938">
    <property type="entry name" value="DnaJ/Hsp40 cysteine-rich domain"/>
    <property type="match status" value="1"/>
</dbReference>
<dbReference type="GO" id="GO:0005524">
    <property type="term" value="F:ATP binding"/>
    <property type="evidence" value="ECO:0007669"/>
    <property type="project" value="InterPro"/>
</dbReference>
<dbReference type="InterPro" id="IPR001305">
    <property type="entry name" value="HSP_DnaJ_Cys-rich_dom"/>
</dbReference>
<dbReference type="STRING" id="83560.NC80_03120"/>
<feature type="domain" description="CR-type" evidence="15">
    <location>
        <begin position="149"/>
        <end position="227"/>
    </location>
</feature>
<dbReference type="Gene3D" id="2.60.260.20">
    <property type="entry name" value="Urease metallochaperone UreE, N-terminal domain"/>
    <property type="match status" value="2"/>
</dbReference>
<dbReference type="InterPro" id="IPR018253">
    <property type="entry name" value="DnaJ_domain_CS"/>
</dbReference>
<dbReference type="Proteomes" id="UP000260363">
    <property type="component" value="Chromosome"/>
</dbReference>
<feature type="binding site" evidence="12">
    <location>
        <position position="218"/>
    </location>
    <ligand>
        <name>Zn(2+)</name>
        <dbReference type="ChEBI" id="CHEBI:29105"/>
        <label>1</label>
    </ligand>
</feature>
<dbReference type="GeneID" id="1245979"/>
<dbReference type="GO" id="GO:0051082">
    <property type="term" value="F:unfolded protein binding"/>
    <property type="evidence" value="ECO:0007669"/>
    <property type="project" value="UniProtKB-UniRule"/>
</dbReference>
<dbReference type="PANTHER" id="PTHR43096">
    <property type="entry name" value="DNAJ HOMOLOG 1, MITOCHONDRIAL-RELATED"/>
    <property type="match status" value="1"/>
</dbReference>
<comment type="cofactor">
    <cofactor evidence="12">
        <name>Zn(2+)</name>
        <dbReference type="ChEBI" id="CHEBI:29105"/>
    </cofactor>
    <text evidence="12">Binds 2 Zn(2+) ions per monomer.</text>
</comment>
<dbReference type="InterPro" id="IPR008971">
    <property type="entry name" value="HSP40/DnaJ_pept-bd"/>
</dbReference>
<feature type="binding site" evidence="12">
    <location>
        <position position="201"/>
    </location>
    <ligand>
        <name>Zn(2+)</name>
        <dbReference type="ChEBI" id="CHEBI:29105"/>
        <label>2</label>
    </ligand>
</feature>
<evidence type="ECO:0000256" key="1">
    <source>
        <dbReference type="ARBA" id="ARBA00022490"/>
    </source>
</evidence>
<dbReference type="InterPro" id="IPR012724">
    <property type="entry name" value="DnaJ"/>
</dbReference>
<dbReference type="FunFam" id="1.10.287.110:FF:000034">
    <property type="entry name" value="Chaperone protein DnaJ"/>
    <property type="match status" value="1"/>
</dbReference>
<dbReference type="NCBIfam" id="NF008035">
    <property type="entry name" value="PRK10767.1"/>
    <property type="match status" value="1"/>
</dbReference>
<dbReference type="InterPro" id="IPR001623">
    <property type="entry name" value="DnaJ_domain"/>
</dbReference>
<keyword evidence="7 12" id="KW-0346">Stress response</keyword>
<evidence type="ECO:0000259" key="14">
    <source>
        <dbReference type="PROSITE" id="PS50076"/>
    </source>
</evidence>
<dbReference type="KEGG" id="cmg:NC81_03135"/>
<keyword evidence="3 12" id="KW-0479">Metal-binding</keyword>
<dbReference type="InterPro" id="IPR036869">
    <property type="entry name" value="J_dom_sf"/>
</dbReference>
<dbReference type="GO" id="GO:0009408">
    <property type="term" value="P:response to heat"/>
    <property type="evidence" value="ECO:0007669"/>
    <property type="project" value="InterPro"/>
</dbReference>
<dbReference type="PATRIC" id="fig|243161.6.peg.658"/>
<evidence type="ECO:0000313" key="16">
    <source>
        <dbReference type="EMBL" id="AJR10691.1"/>
    </source>
</evidence>
<dbReference type="GO" id="GO:0031072">
    <property type="term" value="F:heat shock protein binding"/>
    <property type="evidence" value="ECO:0007669"/>
    <property type="project" value="InterPro"/>
</dbReference>
<dbReference type="SUPFAM" id="SSF46565">
    <property type="entry name" value="Chaperone J-domain"/>
    <property type="match status" value="1"/>
</dbReference>
<dbReference type="GO" id="GO:0042026">
    <property type="term" value="P:protein refolding"/>
    <property type="evidence" value="ECO:0007669"/>
    <property type="project" value="TreeGrafter"/>
</dbReference>
<proteinExistence type="inferred from homology"/>
<dbReference type="GO" id="GO:0005737">
    <property type="term" value="C:cytoplasm"/>
    <property type="evidence" value="ECO:0007669"/>
    <property type="project" value="UniProtKB-SubCell"/>
</dbReference>
<feature type="domain" description="J" evidence="14">
    <location>
        <begin position="2"/>
        <end position="67"/>
    </location>
</feature>
<feature type="zinc finger region" description="CR-type" evidence="13">
    <location>
        <begin position="149"/>
        <end position="227"/>
    </location>
</feature>
<dbReference type="NCBIfam" id="TIGR02349">
    <property type="entry name" value="DnaJ_bact"/>
    <property type="match status" value="1"/>
</dbReference>
<comment type="subunit">
    <text evidence="12">Homodimer.</text>
</comment>
<evidence type="ECO:0000256" key="7">
    <source>
        <dbReference type="ARBA" id="ARBA00023016"/>
    </source>
</evidence>
<evidence type="ECO:0000256" key="5">
    <source>
        <dbReference type="ARBA" id="ARBA00022771"/>
    </source>
</evidence>
<evidence type="ECO:0000256" key="12">
    <source>
        <dbReference type="HAMAP-Rule" id="MF_01152"/>
    </source>
</evidence>
<comment type="domain">
    <text evidence="12">The J domain is necessary and sufficient to stimulate DnaK ATPase activity. Zinc center 1 plays an important role in the autonomous, DnaK-independent chaperone activity of DnaJ. Zinc center 2 is essential for interaction with DnaK and for DnaJ activity.</text>
</comment>
<dbReference type="FunFam" id="2.60.260.20:FF:000005">
    <property type="entry name" value="Chaperone protein dnaJ 1, mitochondrial"/>
    <property type="match status" value="1"/>
</dbReference>
<keyword evidence="5 12" id="KW-0863">Zinc-finger</keyword>
<dbReference type="InterPro" id="IPR002939">
    <property type="entry name" value="DnaJ_C"/>
</dbReference>
<comment type="function">
    <text evidence="9 12">Participates actively in the response to hyperosmotic and heat shock by preventing the aggregation of stress-denatured proteins and by disaggregating proteins, also in an autonomous, DnaK-independent fashion. Unfolded proteins bind initially to DnaJ; upon interaction with the DnaJ-bound protein, DnaK hydrolyzes its bound ATP, resulting in the formation of a stable complex. GrpE releases ADP from DnaK; ATP binding to DnaK triggers the release of the substrate protein, thus completing the reaction cycle. Several rounds of ATP-dependent interactions between DnaJ, DnaK and GrpE are required for fully efficient folding. Also involved, together with DnaK and GrpE, in the DNA replication of plasmids through activation of initiation proteins.</text>
</comment>
<feature type="binding site" evidence="12">
    <location>
        <position position="215"/>
    </location>
    <ligand>
        <name>Zn(2+)</name>
        <dbReference type="ChEBI" id="CHEBI:29105"/>
        <label>1</label>
    </ligand>
</feature>
<evidence type="ECO:0000256" key="2">
    <source>
        <dbReference type="ARBA" id="ARBA00022705"/>
    </source>
</evidence>
<evidence type="ECO:0000256" key="10">
    <source>
        <dbReference type="ARBA" id="ARBA00061004"/>
    </source>
</evidence>
<feature type="binding site" evidence="12">
    <location>
        <position position="179"/>
    </location>
    <ligand>
        <name>Zn(2+)</name>
        <dbReference type="ChEBI" id="CHEBI:29105"/>
        <label>2</label>
    </ligand>
</feature>
<dbReference type="GO" id="GO:0008270">
    <property type="term" value="F:zinc ion binding"/>
    <property type="evidence" value="ECO:0007669"/>
    <property type="project" value="UniProtKB-UniRule"/>
</dbReference>
<evidence type="ECO:0000256" key="8">
    <source>
        <dbReference type="ARBA" id="ARBA00023186"/>
    </source>
</evidence>
<dbReference type="FunFam" id="2.10.230.10:FF:000002">
    <property type="entry name" value="Molecular chaperone DnaJ"/>
    <property type="match status" value="1"/>
</dbReference>
<dbReference type="CDD" id="cd10719">
    <property type="entry name" value="DnaJ_zf"/>
    <property type="match status" value="1"/>
</dbReference>
<comment type="similarity">
    <text evidence="10 12">Belongs to the DnaJ family.</text>
</comment>
<gene>
    <name evidence="12" type="primary">dnaJ</name>
    <name evidence="16" type="ORF">BD36_03315</name>
</gene>
<dbReference type="OMA" id="MATDYYA"/>
<reference evidence="16 17" key="1">
    <citation type="submission" date="2014-02" db="EMBL/GenBank/DDBJ databases">
        <authorList>
            <person name="Chen C."/>
            <person name="Conrad T.A."/>
            <person name="Zhou Z."/>
            <person name="Lai Z."/>
            <person name="Zhong G."/>
        </authorList>
    </citation>
    <scope>NUCLEOTIDE SEQUENCE [LARGE SCALE GENOMIC DNA]</scope>
    <source>
        <strain evidence="16 17">Nigg3-28</strain>
    </source>
</reference>
<evidence type="ECO:0000259" key="15">
    <source>
        <dbReference type="PROSITE" id="PS51188"/>
    </source>
</evidence>
<dbReference type="Gene3D" id="2.10.230.10">
    <property type="entry name" value="Heat shock protein DnaJ, cysteine-rich domain"/>
    <property type="match status" value="1"/>
</dbReference>
<dbReference type="KEGG" id="cmx:DNC_03140"/>
<name>A0A069ZST1_CHLMR</name>
<feature type="repeat" description="CXXCXGXG motif" evidence="12">
    <location>
        <begin position="201"/>
        <end position="208"/>
    </location>
</feature>
<sequence>MDYYTILGVAKTATPEEIKKAYRKLAVKYHPDKNPGDAEAERRFKEVSEAYEVLGDAQKRESYDRYGKDGPFAGAGGFGGAGMGNMEDALRTFMGAFGGDFGGNGGGFFEGLFGGLGEAFGMRGGSEGARQGASKKVHITLSFEEAAKGVEKELLVSGYKSCDACSGSGAKTSKGVKVCDRCKGSGQVVQSRGFFSMASTCPDCSGEGRVITDPCSECRGQGRIKDKRSVHVNIPSGVDSGMRLKMEGYGDAGQNGAPAGDLYIFIDVEPHPVFERHGDDLVLELPIGFVDAALGIKKEIPTLLKEGTCRLNIPEGIQSGTVLKVRGQGFPNVHGKARGDLLVRISVETPQHLSNEQKELLRKFSETEKAENFPKKRSFLDKIKGFFSDFAV</sequence>
<dbReference type="KEGG" id="cmm:NC80_03120"/>
<dbReference type="EMBL" id="CP007217">
    <property type="protein sequence ID" value="AJR10691.1"/>
    <property type="molecule type" value="Genomic_DNA"/>
</dbReference>
<keyword evidence="1 12" id="KW-0963">Cytoplasm</keyword>
<evidence type="ECO:0000256" key="4">
    <source>
        <dbReference type="ARBA" id="ARBA00022737"/>
    </source>
</evidence>
<dbReference type="Gene3D" id="1.10.287.110">
    <property type="entry name" value="DnaJ domain"/>
    <property type="match status" value="1"/>
</dbReference>
<evidence type="ECO:0000256" key="9">
    <source>
        <dbReference type="ARBA" id="ARBA00053423"/>
    </source>
</evidence>
<evidence type="ECO:0000256" key="3">
    <source>
        <dbReference type="ARBA" id="ARBA00022723"/>
    </source>
</evidence>
<keyword evidence="8 12" id="KW-0143">Chaperone</keyword>
<feature type="repeat" description="CXXCXGXG motif" evidence="12">
    <location>
        <begin position="162"/>
        <end position="169"/>
    </location>
</feature>
<feature type="binding site" evidence="12">
    <location>
        <position position="182"/>
    </location>
    <ligand>
        <name>Zn(2+)</name>
        <dbReference type="ChEBI" id="CHEBI:29105"/>
        <label>2</label>
    </ligand>
</feature>
<feature type="binding site" evidence="12">
    <location>
        <position position="162"/>
    </location>
    <ligand>
        <name>Zn(2+)</name>
        <dbReference type="ChEBI" id="CHEBI:29105"/>
        <label>1</label>
    </ligand>
</feature>
<dbReference type="RefSeq" id="WP_010231012.1">
    <property type="nucleotide sequence ID" value="NZ_CP007217.1"/>
</dbReference>
<feature type="binding site" evidence="12">
    <location>
        <position position="165"/>
    </location>
    <ligand>
        <name>Zn(2+)</name>
        <dbReference type="ChEBI" id="CHEBI:29105"/>
        <label>1</label>
    </ligand>
</feature>
<keyword evidence="2 12" id="KW-0235">DNA replication</keyword>
<dbReference type="NCBIfam" id="NF010877">
    <property type="entry name" value="PRK14284.1"/>
    <property type="match status" value="1"/>
</dbReference>
<dbReference type="SMR" id="A0A069ZST1"/>
<protein>
    <recommendedName>
        <fullName evidence="11 12">Chaperone protein DnaJ</fullName>
    </recommendedName>
</protein>
<dbReference type="Pfam" id="PF00226">
    <property type="entry name" value="DnaJ"/>
    <property type="match status" value="1"/>
</dbReference>
<dbReference type="GO" id="GO:0006260">
    <property type="term" value="P:DNA replication"/>
    <property type="evidence" value="ECO:0007669"/>
    <property type="project" value="UniProtKB-KW"/>
</dbReference>
<dbReference type="AlphaFoldDB" id="A0A069ZST1"/>
<dbReference type="CDD" id="cd10747">
    <property type="entry name" value="DnaJ_C"/>
    <property type="match status" value="1"/>
</dbReference>
<comment type="subcellular location">
    <subcellularLocation>
        <location evidence="12">Cytoplasm</location>
    </subcellularLocation>
</comment>
<keyword evidence="4 12" id="KW-0677">Repeat</keyword>
<feature type="repeat" description="CXXCXGXG motif" evidence="12">
    <location>
        <begin position="179"/>
        <end position="186"/>
    </location>
</feature>
<evidence type="ECO:0000313" key="17">
    <source>
        <dbReference type="Proteomes" id="UP000260363"/>
    </source>
</evidence>
<dbReference type="InterPro" id="IPR036410">
    <property type="entry name" value="HSP_DnaJ_Cys-rich_dom_sf"/>
</dbReference>
<feature type="repeat" description="CXXCXGXG motif" evidence="12">
    <location>
        <begin position="215"/>
        <end position="222"/>
    </location>
</feature>
<evidence type="ECO:0000256" key="11">
    <source>
        <dbReference type="ARBA" id="ARBA00067609"/>
    </source>
</evidence>
<feature type="binding site" evidence="12">
    <location>
        <position position="204"/>
    </location>
    <ligand>
        <name>Zn(2+)</name>
        <dbReference type="ChEBI" id="CHEBI:29105"/>
        <label>2</label>
    </ligand>
</feature>
<dbReference type="Pfam" id="PF01556">
    <property type="entry name" value="DnaJ_C"/>
    <property type="match status" value="1"/>
</dbReference>
<dbReference type="CDD" id="cd06257">
    <property type="entry name" value="DnaJ"/>
    <property type="match status" value="1"/>
</dbReference>
<dbReference type="PRINTS" id="PR00625">
    <property type="entry name" value="JDOMAIN"/>
</dbReference>
<dbReference type="SMART" id="SM00271">
    <property type="entry name" value="DnaJ"/>
    <property type="match status" value="1"/>
</dbReference>
<accession>A0A069ZST1</accession>
<dbReference type="SUPFAM" id="SSF49493">
    <property type="entry name" value="HSP40/DnaJ peptide-binding domain"/>
    <property type="match status" value="2"/>
</dbReference>
<evidence type="ECO:0000256" key="13">
    <source>
        <dbReference type="PROSITE-ProRule" id="PRU00546"/>
    </source>
</evidence>
<dbReference type="PROSITE" id="PS50076">
    <property type="entry name" value="DNAJ_2"/>
    <property type="match status" value="1"/>
</dbReference>
<dbReference type="PANTHER" id="PTHR43096:SF48">
    <property type="entry name" value="CHAPERONE PROTEIN DNAJ"/>
    <property type="match status" value="1"/>
</dbReference>
<dbReference type="PROSITE" id="PS00636">
    <property type="entry name" value="DNAJ_1"/>
    <property type="match status" value="1"/>
</dbReference>
<dbReference type="HAMAP" id="MF_01152">
    <property type="entry name" value="DnaJ"/>
    <property type="match status" value="1"/>
</dbReference>
<evidence type="ECO:0000256" key="6">
    <source>
        <dbReference type="ARBA" id="ARBA00022833"/>
    </source>
</evidence>
<organism evidence="16 17">
    <name type="scientific">Chlamydia muridarum</name>
    <dbReference type="NCBI Taxonomy" id="83560"/>
    <lineage>
        <taxon>Bacteria</taxon>
        <taxon>Pseudomonadati</taxon>
        <taxon>Chlamydiota</taxon>
        <taxon>Chlamydiia</taxon>
        <taxon>Chlamydiales</taxon>
        <taxon>Chlamydiaceae</taxon>
        <taxon>Chlamydia/Chlamydophila group</taxon>
        <taxon>Chlamydia</taxon>
    </lineage>
</organism>
<dbReference type="PROSITE" id="PS51188">
    <property type="entry name" value="ZF_CR"/>
    <property type="match status" value="1"/>
</dbReference>
<dbReference type="Pfam" id="PF00684">
    <property type="entry name" value="DnaJ_CXXCXGXG"/>
    <property type="match status" value="1"/>
</dbReference>
<keyword evidence="6 12" id="KW-0862">Zinc</keyword>